<dbReference type="EMBL" id="QSAJ01000004">
    <property type="protein sequence ID" value="RGW55263.1"/>
    <property type="molecule type" value="Genomic_DNA"/>
</dbReference>
<comment type="caution">
    <text evidence="3">The sequence shown here is derived from an EMBL/GenBank/DDBJ whole genome shotgun (WGS) entry which is preliminary data.</text>
</comment>
<dbReference type="InterPro" id="IPR051085">
    <property type="entry name" value="MB_O-acyltransferase"/>
</dbReference>
<sequence>MAYHTTPYLLLFLPAALLFYQITPARWRSYTLLIFSYLFFWSFSEKLIIYLIGTTFLTHHICIWMDTMDKRDKRKKRVLQLGIFLLLGTILCLKYRNFFFGNVSKLAMLLHIDWSYRDQLIFLPIGISFYTLSAIGYMTDVYWGKVKAEYSLVKTALFLGFFPVIVEGPICRWEDVEDTLFKNESVKAENVFKGCYRIIWGLFKKMIIADRLAVLVDKVYVGYESYSGAVIVVAAISYTIQLYMEFSGCMDMVIGSAGLFGIRLPENFSQPFFAKTCTDFWKRWHITLGVWFKNYIFYPVSISKTARKWNKFTRKHFKGDFGKYMARMGIAAMALFPVWISNGLWHGPKWNYIFYGLYYFGLIFMGLALEPVRDRILAVLHIDPECMFYKAFQTVKMLIIIFTGEMFFRGDGFRQGFHMFKSIFQGFTTETFKDGTLLTLGLDQNDFRIIIIGCMIVFFADLIKEYWPKETKMCQKQWICTVEKAFVPGKWVICYGLVMAILIFGAYGEGYQMIDLIYAGF</sequence>
<evidence type="ECO:0000313" key="3">
    <source>
        <dbReference type="EMBL" id="RGW55263.1"/>
    </source>
</evidence>
<dbReference type="PANTHER" id="PTHR13285:SF18">
    <property type="entry name" value="PROTEIN-CYSTEINE N-PALMITOYLTRANSFERASE RASP"/>
    <property type="match status" value="1"/>
</dbReference>
<dbReference type="InterPro" id="IPR024194">
    <property type="entry name" value="Ac/AlaTfrase_AlgI/DltB"/>
</dbReference>
<feature type="transmembrane region" description="Helical" evidence="2">
    <location>
        <begin position="488"/>
        <end position="507"/>
    </location>
</feature>
<evidence type="ECO:0000313" key="4">
    <source>
        <dbReference type="Proteomes" id="UP000266376"/>
    </source>
</evidence>
<feature type="transmembrane region" description="Helical" evidence="2">
    <location>
        <begin position="225"/>
        <end position="244"/>
    </location>
</feature>
<feature type="transmembrane region" description="Helical" evidence="2">
    <location>
        <begin position="389"/>
        <end position="408"/>
    </location>
</feature>
<dbReference type="GO" id="GO:0016746">
    <property type="term" value="F:acyltransferase activity"/>
    <property type="evidence" value="ECO:0007669"/>
    <property type="project" value="UniProtKB-KW"/>
</dbReference>
<feature type="transmembrane region" description="Helical" evidence="2">
    <location>
        <begin position="447"/>
        <end position="467"/>
    </location>
</feature>
<dbReference type="Proteomes" id="UP000266376">
    <property type="component" value="Unassembled WGS sequence"/>
</dbReference>
<evidence type="ECO:0000256" key="1">
    <source>
        <dbReference type="PIRNR" id="PIRNR016636"/>
    </source>
</evidence>
<keyword evidence="2" id="KW-1133">Transmembrane helix</keyword>
<keyword evidence="1 2" id="KW-0472">Membrane</keyword>
<organism evidence="3 4">
    <name type="scientific">Dorea formicigenerans</name>
    <dbReference type="NCBI Taxonomy" id="39486"/>
    <lineage>
        <taxon>Bacteria</taxon>
        <taxon>Bacillati</taxon>
        <taxon>Bacillota</taxon>
        <taxon>Clostridia</taxon>
        <taxon>Lachnospirales</taxon>
        <taxon>Lachnospiraceae</taxon>
        <taxon>Dorea</taxon>
    </lineage>
</organism>
<keyword evidence="1" id="KW-0012">Acyltransferase</keyword>
<dbReference type="InterPro" id="IPR028362">
    <property type="entry name" value="AlgI"/>
</dbReference>
<dbReference type="PANTHER" id="PTHR13285">
    <property type="entry name" value="ACYLTRANSFERASE"/>
    <property type="match status" value="1"/>
</dbReference>
<dbReference type="GO" id="GO:0042121">
    <property type="term" value="P:alginic acid biosynthetic process"/>
    <property type="evidence" value="ECO:0007669"/>
    <property type="project" value="InterPro"/>
</dbReference>
<comment type="similarity">
    <text evidence="1">Belongs to the membrane-bound acyltransferase family.</text>
</comment>
<protein>
    <submittedName>
        <fullName evidence="3">MBOAT family protein</fullName>
    </submittedName>
</protein>
<keyword evidence="1" id="KW-0808">Transferase</keyword>
<dbReference type="AlphaFoldDB" id="A0A395XPD1"/>
<feature type="transmembrane region" description="Helical" evidence="2">
    <location>
        <begin position="352"/>
        <end position="369"/>
    </location>
</feature>
<accession>A0A395XPD1</accession>
<feature type="transmembrane region" description="Helical" evidence="2">
    <location>
        <begin position="78"/>
        <end position="100"/>
    </location>
</feature>
<keyword evidence="2" id="KW-0812">Transmembrane</keyword>
<keyword evidence="1" id="KW-1003">Cell membrane</keyword>
<name>A0A395XPD1_9FIRM</name>
<evidence type="ECO:0000256" key="2">
    <source>
        <dbReference type="SAM" id="Phobius"/>
    </source>
</evidence>
<dbReference type="PIRSF" id="PIRSF016636">
    <property type="entry name" value="AlgI_DltB"/>
    <property type="match status" value="1"/>
</dbReference>
<reference evidence="3 4" key="1">
    <citation type="submission" date="2018-08" db="EMBL/GenBank/DDBJ databases">
        <title>A genome reference for cultivated species of the human gut microbiota.</title>
        <authorList>
            <person name="Zou Y."/>
            <person name="Xue W."/>
            <person name="Luo G."/>
        </authorList>
    </citation>
    <scope>NUCLEOTIDE SEQUENCE [LARGE SCALE GENOMIC DNA]</scope>
    <source>
        <strain evidence="3 4">AF12-11</strain>
    </source>
</reference>
<dbReference type="PIRSF" id="PIRSF500217">
    <property type="entry name" value="AlgI"/>
    <property type="match status" value="1"/>
</dbReference>
<feature type="transmembrane region" description="Helical" evidence="2">
    <location>
        <begin position="324"/>
        <end position="340"/>
    </location>
</feature>
<dbReference type="GO" id="GO:0005886">
    <property type="term" value="C:plasma membrane"/>
    <property type="evidence" value="ECO:0007669"/>
    <property type="project" value="UniProtKB-UniRule"/>
</dbReference>
<feature type="transmembrane region" description="Helical" evidence="2">
    <location>
        <begin position="120"/>
        <end position="139"/>
    </location>
</feature>
<proteinExistence type="inferred from homology"/>
<gene>
    <name evidence="3" type="ORF">DWV67_02675</name>
</gene>